<protein>
    <submittedName>
        <fullName evidence="3">Histidine kinase</fullName>
    </submittedName>
</protein>
<keyword evidence="1" id="KW-1133">Transmembrane helix</keyword>
<feature type="transmembrane region" description="Helical" evidence="1">
    <location>
        <begin position="110"/>
        <end position="131"/>
    </location>
</feature>
<dbReference type="Gene3D" id="3.30.565.10">
    <property type="entry name" value="Histidine kinase-like ATPase, C-terminal domain"/>
    <property type="match status" value="1"/>
</dbReference>
<evidence type="ECO:0000313" key="3">
    <source>
        <dbReference type="EMBL" id="MCY1723290.1"/>
    </source>
</evidence>
<evidence type="ECO:0000313" key="4">
    <source>
        <dbReference type="Proteomes" id="UP001145087"/>
    </source>
</evidence>
<keyword evidence="1" id="KW-0472">Membrane</keyword>
<accession>A0A9X3FHK4</accession>
<comment type="caution">
    <text evidence="3">The sequence shown here is derived from an EMBL/GenBank/DDBJ whole genome shotgun (WGS) entry which is preliminary data.</text>
</comment>
<keyword evidence="4" id="KW-1185">Reference proteome</keyword>
<dbReference type="InterPro" id="IPR050640">
    <property type="entry name" value="Bact_2-comp_sensor_kinase"/>
</dbReference>
<reference evidence="3" key="1">
    <citation type="submission" date="2022-11" db="EMBL/GenBank/DDBJ databases">
        <title>Marilongibacter aestuarii gen. nov., sp. nov., isolated from tidal flat sediment.</title>
        <authorList>
            <person name="Jiayan W."/>
        </authorList>
    </citation>
    <scope>NUCLEOTIDE SEQUENCE</scope>
    <source>
        <strain evidence="3">Z1-6</strain>
    </source>
</reference>
<feature type="domain" description="Signal transduction histidine kinase internal region" evidence="2">
    <location>
        <begin position="154"/>
        <end position="231"/>
    </location>
</feature>
<dbReference type="GO" id="GO:0016020">
    <property type="term" value="C:membrane"/>
    <property type="evidence" value="ECO:0007669"/>
    <property type="project" value="InterPro"/>
</dbReference>
<gene>
    <name evidence="3" type="ORF">OU798_23270</name>
</gene>
<organism evidence="3 4">
    <name type="scientific">Draconibacterium aestuarii</name>
    <dbReference type="NCBI Taxonomy" id="2998507"/>
    <lineage>
        <taxon>Bacteria</taxon>
        <taxon>Pseudomonadati</taxon>
        <taxon>Bacteroidota</taxon>
        <taxon>Bacteroidia</taxon>
        <taxon>Marinilabiliales</taxon>
        <taxon>Prolixibacteraceae</taxon>
        <taxon>Draconibacterium</taxon>
    </lineage>
</organism>
<keyword evidence="1" id="KW-0812">Transmembrane</keyword>
<dbReference type="AlphaFoldDB" id="A0A9X3FHK4"/>
<dbReference type="Proteomes" id="UP001145087">
    <property type="component" value="Unassembled WGS sequence"/>
</dbReference>
<sequence>MKTYIKHILAGLVKDRILQHVLFWCLSFLILLNVLKVSAEVKRIDLVYTAVFHLPIVLVVYFNLQLLFPLAWYRGHYFAYGTAVVALAAFGSGFYLLLFDRLIDHVFTGYYFIAYYSFWDISLYFAIYLFLSSLLHLARGWFRVQELENEKTMAELKALKSQVNPHFLFNSLNSIYSLARKESKEVPDKIVQLSDLMRHIIYDSDVDFILLEKEVEMVRNYIELQNLRTQKENKIQFETVGEFRGKKVAPLLFLPFIENSFKHGLKSGIKNAFVKIKLQVSGKVLYFDIENSRGASAEPINLKYNGIGIENVKKRLELIYPDQHLLDISETDDTFKVLLQVQLK</sequence>
<keyword evidence="3" id="KW-0418">Kinase</keyword>
<name>A0A9X3FHK4_9BACT</name>
<dbReference type="RefSeq" id="WP_343335616.1">
    <property type="nucleotide sequence ID" value="NZ_JAPOHD010000068.1"/>
</dbReference>
<dbReference type="InterPro" id="IPR036890">
    <property type="entry name" value="HATPase_C_sf"/>
</dbReference>
<feature type="transmembrane region" description="Helical" evidence="1">
    <location>
        <begin position="21"/>
        <end position="39"/>
    </location>
</feature>
<evidence type="ECO:0000256" key="1">
    <source>
        <dbReference type="SAM" id="Phobius"/>
    </source>
</evidence>
<feature type="transmembrane region" description="Helical" evidence="1">
    <location>
        <begin position="77"/>
        <end position="98"/>
    </location>
</feature>
<feature type="transmembrane region" description="Helical" evidence="1">
    <location>
        <begin position="51"/>
        <end position="70"/>
    </location>
</feature>
<dbReference type="InterPro" id="IPR010559">
    <property type="entry name" value="Sig_transdc_His_kin_internal"/>
</dbReference>
<dbReference type="PANTHER" id="PTHR34220:SF7">
    <property type="entry name" value="SENSOR HISTIDINE KINASE YPDA"/>
    <property type="match status" value="1"/>
</dbReference>
<proteinExistence type="predicted"/>
<dbReference type="GO" id="GO:0000155">
    <property type="term" value="F:phosphorelay sensor kinase activity"/>
    <property type="evidence" value="ECO:0007669"/>
    <property type="project" value="InterPro"/>
</dbReference>
<dbReference type="EMBL" id="JAPOHD010000068">
    <property type="protein sequence ID" value="MCY1723290.1"/>
    <property type="molecule type" value="Genomic_DNA"/>
</dbReference>
<evidence type="ECO:0000259" key="2">
    <source>
        <dbReference type="Pfam" id="PF06580"/>
    </source>
</evidence>
<dbReference type="Pfam" id="PF06580">
    <property type="entry name" value="His_kinase"/>
    <property type="match status" value="1"/>
</dbReference>
<keyword evidence="3" id="KW-0808">Transferase</keyword>
<dbReference type="PANTHER" id="PTHR34220">
    <property type="entry name" value="SENSOR HISTIDINE KINASE YPDA"/>
    <property type="match status" value="1"/>
</dbReference>